<feature type="non-terminal residue" evidence="1">
    <location>
        <position position="1"/>
    </location>
</feature>
<name>A0A2U2I7M5_9BURK</name>
<dbReference type="EMBL" id="PXWF02000007">
    <property type="protein sequence ID" value="PWF55728.1"/>
    <property type="molecule type" value="Genomic_DNA"/>
</dbReference>
<keyword evidence="2" id="KW-1185">Reference proteome</keyword>
<gene>
    <name evidence="1" type="ORF">C7C56_000345</name>
</gene>
<reference evidence="1 2" key="1">
    <citation type="submission" date="2018-04" db="EMBL/GenBank/DDBJ databases">
        <title>Massilia violaceinigra sp. nov., a novel purple-pigmented bacterium isolated from Tianshan glacier, Xinjiang, China.</title>
        <authorList>
            <person name="Wang H."/>
        </authorList>
    </citation>
    <scope>NUCLEOTIDE SEQUENCE [LARGE SCALE GENOMIC DNA]</scope>
    <source>
        <strain evidence="1 2">B448-2</strain>
    </source>
</reference>
<evidence type="ECO:0000313" key="2">
    <source>
        <dbReference type="Proteomes" id="UP000241421"/>
    </source>
</evidence>
<protein>
    <submittedName>
        <fullName evidence="1">Uncharacterized protein</fullName>
    </submittedName>
</protein>
<evidence type="ECO:0000313" key="1">
    <source>
        <dbReference type="EMBL" id="PWF55728.1"/>
    </source>
</evidence>
<comment type="caution">
    <text evidence="1">The sequence shown here is derived from an EMBL/GenBank/DDBJ whole genome shotgun (WGS) entry which is preliminary data.</text>
</comment>
<feature type="non-terminal residue" evidence="1">
    <location>
        <position position="1355"/>
    </location>
</feature>
<sequence length="1355" mass="128742">LAADGSSSVVSDLGMSGVMSGGRLVLATGAGSITALDAVTAAGNMLLQSGGADSDLLLAAALRSDAGSISLNAGRDIAQDGAIATLGAGATIELLAARDITMSANSVTASNAGNLRYAAGGNLTLGLLDARSAADRASGSTAGQAGWGSVSLLAGGAIADTAAGIDVMANALRINAGAAGSLTNALETEIALLSAHLGAGGLFITEAGALATGTGAIALNRVAVDGNSAVASDAAQYDLLAGGDIALDTINGAITLNDGNADGIAAVAGGKLTVFAGAGALAINGTVQSGAAMSLDANGGALTMLGGASALAGTATLAVHAATDATLGNLVGGAVSVRADAGSILNAAGSTLNVSAVRLDLVAGGGIGSGARHLTSTVGILGATGANGIYLTESDVLVVERLVAINGQLVLETVNGSITLNAGADVVAGQDVLLAANGANADLVLAANLVSGAGSISLRAGHDLVQNANVTTLAAGRSIDLLAGRLIGMAEGVAVSSVNGAIVLTAGGDVTIETLSAGSGNVGITAGGSVLDQDGAGDTGVDILAGGLRVNAGMSIGTAANRLELSVSTLSAHAGGAVFLTETDGLTVGALDVAANRIDGAGQRTTFASGVQSGLASGANGSVVLISNSGDLTLAATGGSVLADGSGNILLQASAGNITLGSALSTAGGNITVSAAGAITQTSNVSAGGSAELVALGGITMSDGSVTRGANLRLAAGGNISVGLLDAGGGNVSLTAGGMITDAQPAGAAQTVNVAAAGLRMAAGSGIGAVGKLNALETMVATLAARTASGDISVRDSDSLEIAAGGVTASEQSVLADGGTVQVTDALLAGLSAPAGDIDLTSVTGGVLFGRPVTASPGGDLSVVGDTFVITQPIEGNGGELLIMPSDPARNIVIGGPATGGVLQLDQNALNNLTGGFGQIVIGGGAAAPGQDITIDGSGTPVLFNDALVLNVSGPGSVISITGSVGAEGLLAQGAVTVTGAVTIAAGNGAGVAGGDIVFAQSVDAGGANASLTLAAGGDSVVFGGAIGATGALAGLSIGNAANVTFSEPVTVNGNIEIEATGVVRFDSALTIDSGSLVIKGASAVIIGDVVLQGTAGVFVIEANTLTLNGDVLGAKDVLLRPTDIGLDITIGGSGASGAYNISVAMLQRLVGMEHLVVGVRGADGHAALGAGDVSIAPLNLGAFSAATLEVYGGLVTLSVGAGELAVRSGIVLDGREGVVLHDSVRTSGGGIVLNSATGAIGMDGGATLSAPGTVRIEAAGNLAIGLVQADSVLLRSTGGTIADAATDGAVNITANTVSIYGYGPRVGLGDALEVNAPTVFVQAPTGIVLQDTGADGRTHFYVLDGATMYEQAIG</sequence>
<dbReference type="RefSeq" id="WP_181372954.1">
    <property type="nucleotide sequence ID" value="NZ_PXWF02000007.1"/>
</dbReference>
<dbReference type="Proteomes" id="UP000241421">
    <property type="component" value="Unassembled WGS sequence"/>
</dbReference>
<proteinExistence type="predicted"/>
<organism evidence="1 2">
    <name type="scientific">Massilia glaciei</name>
    <dbReference type="NCBI Taxonomy" id="1524097"/>
    <lineage>
        <taxon>Bacteria</taxon>
        <taxon>Pseudomonadati</taxon>
        <taxon>Pseudomonadota</taxon>
        <taxon>Betaproteobacteria</taxon>
        <taxon>Burkholderiales</taxon>
        <taxon>Oxalobacteraceae</taxon>
        <taxon>Telluria group</taxon>
        <taxon>Massilia</taxon>
    </lineage>
</organism>
<accession>A0A2U2I7M5</accession>